<keyword evidence="1" id="KW-1133">Transmembrane helix</keyword>
<proteinExistence type="predicted"/>
<reference evidence="2 3" key="1">
    <citation type="submission" date="2020-04" db="EMBL/GenBank/DDBJ databases">
        <authorList>
            <person name="De Canck E."/>
        </authorList>
    </citation>
    <scope>NUCLEOTIDE SEQUENCE [LARGE SCALE GENOMIC DNA]</scope>
    <source>
        <strain evidence="2 3">LMG 22037</strain>
    </source>
</reference>
<protein>
    <submittedName>
        <fullName evidence="2">Uncharacterized protein</fullName>
    </submittedName>
</protein>
<name>A0A6J5CMD5_9BURK</name>
<keyword evidence="1" id="KW-0812">Transmembrane</keyword>
<organism evidence="2 3">
    <name type="scientific">Paraburkholderia phenoliruptrix</name>
    <dbReference type="NCBI Taxonomy" id="252970"/>
    <lineage>
        <taxon>Bacteria</taxon>
        <taxon>Pseudomonadati</taxon>
        <taxon>Pseudomonadota</taxon>
        <taxon>Betaproteobacteria</taxon>
        <taxon>Burkholderiales</taxon>
        <taxon>Burkholderiaceae</taxon>
        <taxon>Paraburkholderia</taxon>
    </lineage>
</organism>
<dbReference type="Proteomes" id="UP000494249">
    <property type="component" value="Unassembled WGS sequence"/>
</dbReference>
<gene>
    <name evidence="2" type="ORF">LMG22037_06375</name>
</gene>
<dbReference type="AlphaFoldDB" id="A0A6J5CMD5"/>
<dbReference type="RefSeq" id="WP_035486210.1">
    <property type="nucleotide sequence ID" value="NZ_CADFGL010000060.1"/>
</dbReference>
<evidence type="ECO:0000256" key="1">
    <source>
        <dbReference type="SAM" id="Phobius"/>
    </source>
</evidence>
<dbReference type="EMBL" id="CADIKB010000064">
    <property type="protein sequence ID" value="CAB3740252.1"/>
    <property type="molecule type" value="Genomic_DNA"/>
</dbReference>
<evidence type="ECO:0000313" key="3">
    <source>
        <dbReference type="Proteomes" id="UP000494249"/>
    </source>
</evidence>
<feature type="transmembrane region" description="Helical" evidence="1">
    <location>
        <begin position="63"/>
        <end position="83"/>
    </location>
</feature>
<keyword evidence="1" id="KW-0472">Membrane</keyword>
<accession>A0A6J5CMD5</accession>
<sequence>MVMKLLHGLIDRHLPMPAVLAAALRAGTVRIAKSESGEVAYFIAPHCRNAEAVKKAIAKRNTWELAATVAVSATVVTVVVAVVQQATR</sequence>
<evidence type="ECO:0000313" key="2">
    <source>
        <dbReference type="EMBL" id="CAB3740252.1"/>
    </source>
</evidence>